<dbReference type="GO" id="GO:0050566">
    <property type="term" value="F:asparaginyl-tRNA synthase (glutamine-hydrolyzing) activity"/>
    <property type="evidence" value="ECO:0007669"/>
    <property type="project" value="RHEA"/>
</dbReference>
<evidence type="ECO:0000256" key="1">
    <source>
        <dbReference type="ARBA" id="ARBA00022840"/>
    </source>
</evidence>
<comment type="subunit">
    <text evidence="2">Heterotrimer of A, B and C subunits.</text>
</comment>
<dbReference type="Gene3D" id="1.10.20.60">
    <property type="entry name" value="Glu-tRNAGln amidotransferase C subunit, N-terminal domain"/>
    <property type="match status" value="1"/>
</dbReference>
<dbReference type="GO" id="GO:0006450">
    <property type="term" value="P:regulation of translational fidelity"/>
    <property type="evidence" value="ECO:0007669"/>
    <property type="project" value="InterPro"/>
</dbReference>
<dbReference type="InterPro" id="IPR003837">
    <property type="entry name" value="GatC"/>
</dbReference>
<dbReference type="GO" id="GO:0006412">
    <property type="term" value="P:translation"/>
    <property type="evidence" value="ECO:0007669"/>
    <property type="project" value="UniProtKB-UniRule"/>
</dbReference>
<comment type="function">
    <text evidence="2">Allows the formation of correctly charged Asn-tRNA(Asn) or Gln-tRNA(Gln) through the transamidation of misacylated Asp-tRNA(Asn) or Glu-tRNA(Gln) in organisms which lack either or both of asparaginyl-tRNA or glutaminyl-tRNA synthetases. The reaction takes place in the presence of glutamine and ATP through an activated phospho-Asp-tRNA(Asn) or phospho-Glu-tRNA(Gln).</text>
</comment>
<dbReference type="GO" id="GO:0016740">
    <property type="term" value="F:transferase activity"/>
    <property type="evidence" value="ECO:0007669"/>
    <property type="project" value="UniProtKB-KW"/>
</dbReference>
<name>A0A1W1HA73_9BACT</name>
<dbReference type="HAMAP" id="MF_00122">
    <property type="entry name" value="GatC"/>
    <property type="match status" value="1"/>
</dbReference>
<dbReference type="EC" id="6.3.5.-" evidence="2"/>
<comment type="catalytic activity">
    <reaction evidence="2">
        <text>L-aspartyl-tRNA(Asn) + L-glutamine + ATP + H2O = L-asparaginyl-tRNA(Asn) + L-glutamate + ADP + phosphate + 2 H(+)</text>
        <dbReference type="Rhea" id="RHEA:14513"/>
        <dbReference type="Rhea" id="RHEA-COMP:9674"/>
        <dbReference type="Rhea" id="RHEA-COMP:9677"/>
        <dbReference type="ChEBI" id="CHEBI:15377"/>
        <dbReference type="ChEBI" id="CHEBI:15378"/>
        <dbReference type="ChEBI" id="CHEBI:29985"/>
        <dbReference type="ChEBI" id="CHEBI:30616"/>
        <dbReference type="ChEBI" id="CHEBI:43474"/>
        <dbReference type="ChEBI" id="CHEBI:58359"/>
        <dbReference type="ChEBI" id="CHEBI:78515"/>
        <dbReference type="ChEBI" id="CHEBI:78516"/>
        <dbReference type="ChEBI" id="CHEBI:456216"/>
    </reaction>
</comment>
<keyword evidence="2" id="KW-0547">Nucleotide-binding</keyword>
<dbReference type="GO" id="GO:0070681">
    <property type="term" value="P:glutaminyl-tRNAGln biosynthesis via transamidation"/>
    <property type="evidence" value="ECO:0007669"/>
    <property type="project" value="TreeGrafter"/>
</dbReference>
<organism evidence="3 4">
    <name type="scientific">Desulfamplus magnetovallimortis</name>
    <dbReference type="NCBI Taxonomy" id="1246637"/>
    <lineage>
        <taxon>Bacteria</taxon>
        <taxon>Pseudomonadati</taxon>
        <taxon>Thermodesulfobacteriota</taxon>
        <taxon>Desulfobacteria</taxon>
        <taxon>Desulfobacterales</taxon>
        <taxon>Desulfobacteraceae</taxon>
        <taxon>Desulfamplus</taxon>
    </lineage>
</organism>
<dbReference type="GO" id="GO:0050567">
    <property type="term" value="F:glutaminyl-tRNA synthase (glutamine-hydrolyzing) activity"/>
    <property type="evidence" value="ECO:0007669"/>
    <property type="project" value="UniProtKB-UniRule"/>
</dbReference>
<evidence type="ECO:0000313" key="4">
    <source>
        <dbReference type="Proteomes" id="UP000191931"/>
    </source>
</evidence>
<dbReference type="InterPro" id="IPR036113">
    <property type="entry name" value="Asp/Glu-ADT_sf_sub_c"/>
</dbReference>
<protein>
    <recommendedName>
        <fullName evidence="2">Aspartyl/glutamyl-tRNA(Asn/Gln) amidotransferase subunit C</fullName>
        <shortName evidence="2">Asp/Glu-ADT subunit C</shortName>
        <ecNumber evidence="2">6.3.5.-</ecNumber>
    </recommendedName>
</protein>
<comment type="catalytic activity">
    <reaction evidence="2">
        <text>L-glutamyl-tRNA(Gln) + L-glutamine + ATP + H2O = L-glutaminyl-tRNA(Gln) + L-glutamate + ADP + phosphate + H(+)</text>
        <dbReference type="Rhea" id="RHEA:17521"/>
        <dbReference type="Rhea" id="RHEA-COMP:9681"/>
        <dbReference type="Rhea" id="RHEA-COMP:9684"/>
        <dbReference type="ChEBI" id="CHEBI:15377"/>
        <dbReference type="ChEBI" id="CHEBI:15378"/>
        <dbReference type="ChEBI" id="CHEBI:29985"/>
        <dbReference type="ChEBI" id="CHEBI:30616"/>
        <dbReference type="ChEBI" id="CHEBI:43474"/>
        <dbReference type="ChEBI" id="CHEBI:58359"/>
        <dbReference type="ChEBI" id="CHEBI:78520"/>
        <dbReference type="ChEBI" id="CHEBI:78521"/>
        <dbReference type="ChEBI" id="CHEBI:456216"/>
    </reaction>
</comment>
<proteinExistence type="inferred from homology"/>
<dbReference type="Pfam" id="PF02686">
    <property type="entry name" value="GatC"/>
    <property type="match status" value="1"/>
</dbReference>
<sequence length="95" mass="10611">MKISRKDVEYIAHLARLEVDDLLVDKFADQISNILEYIDKLKDADVSGAELMSGAAFQNNVMREDIVKVSPGPDVTLSDAPERDEDFYVVPRVVG</sequence>
<dbReference type="SUPFAM" id="SSF141000">
    <property type="entry name" value="Glu-tRNAGln amidotransferase C subunit"/>
    <property type="match status" value="1"/>
</dbReference>
<keyword evidence="3" id="KW-0808">Transferase</keyword>
<dbReference type="PANTHER" id="PTHR15004">
    <property type="entry name" value="GLUTAMYL-TRNA(GLN) AMIDOTRANSFERASE SUBUNIT C, MITOCHONDRIAL"/>
    <property type="match status" value="1"/>
</dbReference>
<dbReference type="OrthoDB" id="9813938at2"/>
<dbReference type="STRING" id="1246637.MTBBW1_1740053"/>
<dbReference type="Proteomes" id="UP000191931">
    <property type="component" value="Unassembled WGS sequence"/>
</dbReference>
<comment type="similarity">
    <text evidence="2">Belongs to the GatC family.</text>
</comment>
<accession>A0A1W1HA73</accession>
<dbReference type="RefSeq" id="WP_080806193.1">
    <property type="nucleotide sequence ID" value="NZ_LT828552.1"/>
</dbReference>
<dbReference type="AlphaFoldDB" id="A0A1W1HA73"/>
<keyword evidence="2 3" id="KW-0436">Ligase</keyword>
<evidence type="ECO:0000256" key="2">
    <source>
        <dbReference type="HAMAP-Rule" id="MF_00122"/>
    </source>
</evidence>
<dbReference type="GO" id="GO:0005524">
    <property type="term" value="F:ATP binding"/>
    <property type="evidence" value="ECO:0007669"/>
    <property type="project" value="UniProtKB-KW"/>
</dbReference>
<dbReference type="NCBIfam" id="TIGR00135">
    <property type="entry name" value="gatC"/>
    <property type="match status" value="1"/>
</dbReference>
<evidence type="ECO:0000313" key="3">
    <source>
        <dbReference type="EMBL" id="SLM29322.1"/>
    </source>
</evidence>
<gene>
    <name evidence="2 3" type="primary">gatC</name>
    <name evidence="3" type="ORF">MTBBW1_1740053</name>
</gene>
<keyword evidence="4" id="KW-1185">Reference proteome</keyword>
<keyword evidence="2" id="KW-0648">Protein biosynthesis</keyword>
<reference evidence="3 4" key="1">
    <citation type="submission" date="2017-03" db="EMBL/GenBank/DDBJ databases">
        <authorList>
            <person name="Afonso C.L."/>
            <person name="Miller P.J."/>
            <person name="Scott M.A."/>
            <person name="Spackman E."/>
            <person name="Goraichik I."/>
            <person name="Dimitrov K.M."/>
            <person name="Suarez D.L."/>
            <person name="Swayne D.E."/>
        </authorList>
    </citation>
    <scope>NUCLEOTIDE SEQUENCE [LARGE SCALE GENOMIC DNA]</scope>
    <source>
        <strain evidence="3">PRJEB14757</strain>
    </source>
</reference>
<dbReference type="EMBL" id="FWEV01000084">
    <property type="protein sequence ID" value="SLM29322.1"/>
    <property type="molecule type" value="Genomic_DNA"/>
</dbReference>
<keyword evidence="1 2" id="KW-0067">ATP-binding</keyword>
<dbReference type="PANTHER" id="PTHR15004:SF0">
    <property type="entry name" value="GLUTAMYL-TRNA(GLN) AMIDOTRANSFERASE SUBUNIT C, MITOCHONDRIAL"/>
    <property type="match status" value="1"/>
</dbReference>